<feature type="compositionally biased region" description="Basic and acidic residues" evidence="1">
    <location>
        <begin position="572"/>
        <end position="589"/>
    </location>
</feature>
<protein>
    <submittedName>
        <fullName evidence="4">Quinoprotein glucose dehydrogenase</fullName>
    </submittedName>
</protein>
<feature type="transmembrane region" description="Helical" evidence="2">
    <location>
        <begin position="26"/>
        <end position="45"/>
    </location>
</feature>
<dbReference type="Gene3D" id="2.120.10.30">
    <property type="entry name" value="TolB, C-terminal domain"/>
    <property type="match status" value="1"/>
</dbReference>
<evidence type="ECO:0000256" key="2">
    <source>
        <dbReference type="SAM" id="Phobius"/>
    </source>
</evidence>
<dbReference type="AlphaFoldDB" id="A0A0G0FZE3"/>
<dbReference type="PANTHER" id="PTHR19328">
    <property type="entry name" value="HEDGEHOG-INTERACTING PROTEIN"/>
    <property type="match status" value="1"/>
</dbReference>
<name>A0A0G0FZE3_9BACT</name>
<reference evidence="4 5" key="1">
    <citation type="journal article" date="2015" name="Nature">
        <title>rRNA introns, odd ribosomes, and small enigmatic genomes across a large radiation of phyla.</title>
        <authorList>
            <person name="Brown C.T."/>
            <person name="Hug L.A."/>
            <person name="Thomas B.C."/>
            <person name="Sharon I."/>
            <person name="Castelle C.J."/>
            <person name="Singh A."/>
            <person name="Wilkins M.J."/>
            <person name="Williams K.H."/>
            <person name="Banfield J.F."/>
        </authorList>
    </citation>
    <scope>NUCLEOTIDE SEQUENCE [LARGE SCALE GENOMIC DNA]</scope>
</reference>
<feature type="transmembrane region" description="Helical" evidence="2">
    <location>
        <begin position="165"/>
        <end position="183"/>
    </location>
</feature>
<evidence type="ECO:0000313" key="5">
    <source>
        <dbReference type="Proteomes" id="UP000034917"/>
    </source>
</evidence>
<keyword evidence="2" id="KW-0472">Membrane</keyword>
<evidence type="ECO:0000259" key="3">
    <source>
        <dbReference type="Pfam" id="PF07995"/>
    </source>
</evidence>
<dbReference type="SUPFAM" id="SSF50952">
    <property type="entry name" value="Soluble quinoprotein glucose dehydrogenase"/>
    <property type="match status" value="1"/>
</dbReference>
<dbReference type="Proteomes" id="UP000034917">
    <property type="component" value="Unassembled WGS sequence"/>
</dbReference>
<dbReference type="EMBL" id="LBSV01000017">
    <property type="protein sequence ID" value="KKQ24313.1"/>
    <property type="molecule type" value="Genomic_DNA"/>
</dbReference>
<feature type="region of interest" description="Disordered" evidence="1">
    <location>
        <begin position="565"/>
        <end position="589"/>
    </location>
</feature>
<dbReference type="PANTHER" id="PTHR19328:SF13">
    <property type="entry name" value="HIPL1 PROTEIN"/>
    <property type="match status" value="1"/>
</dbReference>
<evidence type="ECO:0000256" key="1">
    <source>
        <dbReference type="SAM" id="MobiDB-lite"/>
    </source>
</evidence>
<gene>
    <name evidence="4" type="ORF">US40_C0017G0009</name>
</gene>
<feature type="domain" description="Glucose/Sorbosone dehydrogenase" evidence="3">
    <location>
        <begin position="285"/>
        <end position="571"/>
    </location>
</feature>
<feature type="transmembrane region" description="Helical" evidence="2">
    <location>
        <begin position="203"/>
        <end position="223"/>
    </location>
</feature>
<dbReference type="PATRIC" id="fig|1618486.3.peg.990"/>
<feature type="transmembrane region" description="Helical" evidence="2">
    <location>
        <begin position="119"/>
        <end position="144"/>
    </location>
</feature>
<keyword evidence="2" id="KW-0812">Transmembrane</keyword>
<feature type="transmembrane region" description="Helical" evidence="2">
    <location>
        <begin position="230"/>
        <end position="252"/>
    </location>
</feature>
<keyword evidence="2" id="KW-1133">Transmembrane helix</keyword>
<comment type="caution">
    <text evidence="4">The sequence shown here is derived from an EMBL/GenBank/DDBJ whole genome shotgun (WGS) entry which is preliminary data.</text>
</comment>
<evidence type="ECO:0000313" key="4">
    <source>
        <dbReference type="EMBL" id="KKQ24313.1"/>
    </source>
</evidence>
<feature type="transmembrane region" description="Helical" evidence="2">
    <location>
        <begin position="60"/>
        <end position="81"/>
    </location>
</feature>
<accession>A0A0G0FZE3</accession>
<dbReference type="Pfam" id="PF07995">
    <property type="entry name" value="GSDH"/>
    <property type="match status" value="1"/>
</dbReference>
<dbReference type="InterPro" id="IPR012938">
    <property type="entry name" value="Glc/Sorbosone_DH"/>
</dbReference>
<dbReference type="InterPro" id="IPR011042">
    <property type="entry name" value="6-blade_b-propeller_TolB-like"/>
</dbReference>
<feature type="transmembrane region" description="Helical" evidence="2">
    <location>
        <begin position="93"/>
        <end position="113"/>
    </location>
</feature>
<dbReference type="InterPro" id="IPR011041">
    <property type="entry name" value="Quinoprot_gluc/sorb_DH_b-prop"/>
</dbReference>
<sequence length="589" mass="66856">MSRKSDLFEDYFCYDEIMISESAKKYIMAAFASLIIFIDLSYYLFLRRGYYDLYIINKVFAGTSLTVLATVLLIGSLGRLYNLFDPMLEYRKHLGIVSFILAFFHGVISLFFLPSRFNINYYFSNLITFILGLTGLLILGYLFFISFKRFTGNLDPRKWWSYQVWGSRVAGILVFFHLVLMKYPGWLKWYANGGSDELTRPFMPPASIIAAAFGFFVILVRIFELINQKLAKFLIPLLFTGLILFIGLSFYIGKSKNLITRTVNKNSPSPTMTEILLTSIIAENLDTPWSIIFLPDKQMLVTERKGTVRLEGKIIATLTQVKEIGEGGLLGSTLYPDFESNHYIYFYYTYEGDDNQTLNRVVRMTLKDDQLIEEKIIIDKIPGAPNHNGGRIKFGPDNALYITTGDAQNPSQAQDKNSLAGKILRMDKDEKISVYSFGHRNPQGLAWDDQGQLYATEHGRSGLQSGLDEFNKIIEGKNYGWPEIQGNEAKTGMETSLLNSGNDTWAPAGMAYFKGSFYFGGLRGQALYKVTLVDGKPELKEYFKNELGRIRDVVLGPDNMLYISTSNQDGRGNPKEGDDKIIKINPEKL</sequence>
<proteinExistence type="predicted"/>
<organism evidence="4 5">
    <name type="scientific">Candidatus Roizmanbacteria bacterium GW2011_GWC2_37_13</name>
    <dbReference type="NCBI Taxonomy" id="1618486"/>
    <lineage>
        <taxon>Bacteria</taxon>
        <taxon>Candidatus Roizmaniibacteriota</taxon>
    </lineage>
</organism>